<evidence type="ECO:0000256" key="2">
    <source>
        <dbReference type="ARBA" id="ARBA00022695"/>
    </source>
</evidence>
<proteinExistence type="predicted"/>
<dbReference type="GO" id="GO:0003677">
    <property type="term" value="F:DNA binding"/>
    <property type="evidence" value="ECO:0007669"/>
    <property type="project" value="InterPro"/>
</dbReference>
<dbReference type="GO" id="GO:0009360">
    <property type="term" value="C:DNA polymerase III complex"/>
    <property type="evidence" value="ECO:0007669"/>
    <property type="project" value="InterPro"/>
</dbReference>
<evidence type="ECO:0000313" key="6">
    <source>
        <dbReference type="EMBL" id="PIP19633.1"/>
    </source>
</evidence>
<evidence type="ECO:0000256" key="4">
    <source>
        <dbReference type="ARBA" id="ARBA00022932"/>
    </source>
</evidence>
<keyword evidence="1" id="KW-0808">Transferase</keyword>
<evidence type="ECO:0000313" key="7">
    <source>
        <dbReference type="Proteomes" id="UP000231292"/>
    </source>
</evidence>
<name>A0A2G9YLP0_9BACT</name>
<evidence type="ECO:0000259" key="5">
    <source>
        <dbReference type="Pfam" id="PF06144"/>
    </source>
</evidence>
<dbReference type="SUPFAM" id="SSF52540">
    <property type="entry name" value="P-loop containing nucleoside triphosphate hydrolases"/>
    <property type="match status" value="1"/>
</dbReference>
<dbReference type="PANTHER" id="PTHR34388:SF1">
    <property type="entry name" value="DNA POLYMERASE III SUBUNIT DELTA"/>
    <property type="match status" value="1"/>
</dbReference>
<dbReference type="Proteomes" id="UP000231292">
    <property type="component" value="Unassembled WGS sequence"/>
</dbReference>
<keyword evidence="3" id="KW-0235">DNA replication</keyword>
<dbReference type="PANTHER" id="PTHR34388">
    <property type="entry name" value="DNA POLYMERASE III SUBUNIT DELTA"/>
    <property type="match status" value="1"/>
</dbReference>
<accession>A0A2G9YLP0</accession>
<dbReference type="Pfam" id="PF06144">
    <property type="entry name" value="DNA_pol3_delta"/>
    <property type="match status" value="1"/>
</dbReference>
<sequence length="212" mass="24735">MVYLLIGQDSPAKDIELKRIRKEFLLKELEQFNLDILYAEGLSLKGLQERLLVLPVKSPKRVLVIKNSEKLDKEIKDFITEWPKKPYHNIILILDINHENRKDAFIRALNKHAKIIRFRENISLNTFDLSRSIEERRPDYALRVLNQLIKDGEWPEMILGGLRYSLENSLMSAPQVRLRLKLLLNCDIEIKTSKLKPAVALEKLVVNLCVLT</sequence>
<gene>
    <name evidence="6" type="ORF">COX41_01855</name>
</gene>
<comment type="caution">
    <text evidence="6">The sequence shown here is derived from an EMBL/GenBank/DDBJ whole genome shotgun (WGS) entry which is preliminary data.</text>
</comment>
<evidence type="ECO:0000256" key="3">
    <source>
        <dbReference type="ARBA" id="ARBA00022705"/>
    </source>
</evidence>
<dbReference type="Gene3D" id="3.40.50.300">
    <property type="entry name" value="P-loop containing nucleotide triphosphate hydrolases"/>
    <property type="match status" value="1"/>
</dbReference>
<dbReference type="GO" id="GO:0003887">
    <property type="term" value="F:DNA-directed DNA polymerase activity"/>
    <property type="evidence" value="ECO:0007669"/>
    <property type="project" value="UniProtKB-KW"/>
</dbReference>
<dbReference type="InterPro" id="IPR005790">
    <property type="entry name" value="DNA_polIII_delta"/>
</dbReference>
<keyword evidence="4" id="KW-0239">DNA-directed DNA polymerase</keyword>
<dbReference type="InterPro" id="IPR027417">
    <property type="entry name" value="P-loop_NTPase"/>
</dbReference>
<dbReference type="GO" id="GO:0006261">
    <property type="term" value="P:DNA-templated DNA replication"/>
    <property type="evidence" value="ECO:0007669"/>
    <property type="project" value="TreeGrafter"/>
</dbReference>
<dbReference type="AlphaFoldDB" id="A0A2G9YLP0"/>
<organism evidence="6 7">
    <name type="scientific">Candidatus Sherwoodlollariibacterium unditelluris</name>
    <dbReference type="NCBI Taxonomy" id="1974757"/>
    <lineage>
        <taxon>Bacteria</taxon>
        <taxon>Pseudomonadati</taxon>
        <taxon>Candidatus Omnitrophota</taxon>
        <taxon>Candidatus Sherwoodlollariibacterium</taxon>
    </lineage>
</organism>
<feature type="domain" description="DNA polymerase III delta N-terminal" evidence="5">
    <location>
        <begin position="3"/>
        <end position="118"/>
    </location>
</feature>
<dbReference type="Gene3D" id="1.20.272.10">
    <property type="match status" value="1"/>
</dbReference>
<protein>
    <recommendedName>
        <fullName evidence="5">DNA polymerase III delta N-terminal domain-containing protein</fullName>
    </recommendedName>
</protein>
<dbReference type="EMBL" id="PCRK01000035">
    <property type="protein sequence ID" value="PIP19633.1"/>
    <property type="molecule type" value="Genomic_DNA"/>
</dbReference>
<dbReference type="InterPro" id="IPR010372">
    <property type="entry name" value="DNA_pol3_delta_N"/>
</dbReference>
<evidence type="ECO:0000256" key="1">
    <source>
        <dbReference type="ARBA" id="ARBA00022679"/>
    </source>
</evidence>
<keyword evidence="2" id="KW-0548">Nucleotidyltransferase</keyword>
<reference evidence="6 7" key="1">
    <citation type="submission" date="2017-09" db="EMBL/GenBank/DDBJ databases">
        <title>Depth-based differentiation of microbial function through sediment-hosted aquifers and enrichment of novel symbionts in the deep terrestrial subsurface.</title>
        <authorList>
            <person name="Probst A.J."/>
            <person name="Ladd B."/>
            <person name="Jarett J.K."/>
            <person name="Geller-Mcgrath D.E."/>
            <person name="Sieber C.M."/>
            <person name="Emerson J.B."/>
            <person name="Anantharaman K."/>
            <person name="Thomas B.C."/>
            <person name="Malmstrom R."/>
            <person name="Stieglmeier M."/>
            <person name="Klingl A."/>
            <person name="Woyke T."/>
            <person name="Ryan C.M."/>
            <person name="Banfield J.F."/>
        </authorList>
    </citation>
    <scope>NUCLEOTIDE SEQUENCE [LARGE SCALE GENOMIC DNA]</scope>
    <source>
        <strain evidence="6">CG23_combo_of_CG06-09_8_20_14_all_41_10</strain>
    </source>
</reference>